<dbReference type="Gene3D" id="3.30.390.60">
    <property type="entry name" value="Heat-inducible transcription repressor hrca homolog, domain 3"/>
    <property type="match status" value="1"/>
</dbReference>
<dbReference type="InterPro" id="IPR029016">
    <property type="entry name" value="GAF-like_dom_sf"/>
</dbReference>
<evidence type="ECO:0000256" key="1">
    <source>
        <dbReference type="ARBA" id="ARBA00022491"/>
    </source>
</evidence>
<comment type="similarity">
    <text evidence="6">Belongs to the HrcA family.</text>
</comment>
<keyword evidence="4 6" id="KW-0804">Transcription</keyword>
<dbReference type="Gene3D" id="3.30.450.40">
    <property type="match status" value="1"/>
</dbReference>
<dbReference type="SUPFAM" id="SSF55781">
    <property type="entry name" value="GAF domain-like"/>
    <property type="match status" value="1"/>
</dbReference>
<dbReference type="Pfam" id="PF08220">
    <property type="entry name" value="HTH_DeoR"/>
    <property type="match status" value="1"/>
</dbReference>
<dbReference type="EMBL" id="JAVDUI010000001">
    <property type="protein sequence ID" value="MDR6891070.1"/>
    <property type="molecule type" value="Genomic_DNA"/>
</dbReference>
<dbReference type="Gene3D" id="1.10.10.10">
    <property type="entry name" value="Winged helix-like DNA-binding domain superfamily/Winged helix DNA-binding domain"/>
    <property type="match status" value="1"/>
</dbReference>
<keyword evidence="2 6" id="KW-0805">Transcription regulation</keyword>
<sequence>MSASVPNERRLAVLRAIVGDYVCTREPVGSKALADRHHLGVSPATIRNDMAVLEEEGLITAPHTSAGRIPTDRGYRLFVDRISEVKPLSAAERNAIRTFLDGAEDLDDVMLRSVRLMSQLTQQAAMIQYPVSSAASVQAIEVVELSETISLVILVTSSGQVSQRTVALPGLARPEVEAARDSARALLVGLPLESAGASARAAVPLEGPPGPPSAVGTILVAAAEICDSFRVSRLAMSGTAHLARSRRDFASSVTPVLEALEEQVVLLRLLSEISLEERDLEVRIGSENAGPLSEAAVVVAHYGSPDSPEGGLGVIGPTRMDYAASMAAVRAVARYITRILHSDEQRILPQ</sequence>
<keyword evidence="3 6" id="KW-0346">Stress response</keyword>
<dbReference type="InterPro" id="IPR001034">
    <property type="entry name" value="DeoR_HTH"/>
</dbReference>
<keyword evidence="10" id="KW-1185">Reference proteome</keyword>
<evidence type="ECO:0000256" key="2">
    <source>
        <dbReference type="ARBA" id="ARBA00023015"/>
    </source>
</evidence>
<dbReference type="AlphaFoldDB" id="A0AAE4C738"/>
<dbReference type="InterPro" id="IPR036390">
    <property type="entry name" value="WH_DNA-bd_sf"/>
</dbReference>
<keyword evidence="1 6" id="KW-0678">Repressor</keyword>
<dbReference type="Proteomes" id="UP001247307">
    <property type="component" value="Unassembled WGS sequence"/>
</dbReference>
<dbReference type="InterPro" id="IPR002571">
    <property type="entry name" value="HrcA"/>
</dbReference>
<dbReference type="PANTHER" id="PTHR34824">
    <property type="entry name" value="HEAT-INDUCIBLE TRANSCRIPTION REPRESSOR HRCA"/>
    <property type="match status" value="1"/>
</dbReference>
<comment type="function">
    <text evidence="5 6">Negative regulator of class I heat shock genes (grpE-dnaK-dnaJ and groELS operons). Prevents heat-shock induction of these operons.</text>
</comment>
<dbReference type="InterPro" id="IPR021153">
    <property type="entry name" value="HrcA_C"/>
</dbReference>
<evidence type="ECO:0000256" key="6">
    <source>
        <dbReference type="HAMAP-Rule" id="MF_00081"/>
    </source>
</evidence>
<feature type="domain" description="Heat-inducible transcription repressor HrcA C-terminal" evidence="7">
    <location>
        <begin position="107"/>
        <end position="325"/>
    </location>
</feature>
<dbReference type="GO" id="GO:0003677">
    <property type="term" value="F:DNA binding"/>
    <property type="evidence" value="ECO:0007669"/>
    <property type="project" value="InterPro"/>
</dbReference>
<dbReference type="PIRSF" id="PIRSF005485">
    <property type="entry name" value="HrcA"/>
    <property type="match status" value="1"/>
</dbReference>
<dbReference type="InterPro" id="IPR036388">
    <property type="entry name" value="WH-like_DNA-bd_sf"/>
</dbReference>
<dbReference type="SUPFAM" id="SSF46785">
    <property type="entry name" value="Winged helix' DNA-binding domain"/>
    <property type="match status" value="1"/>
</dbReference>
<proteinExistence type="inferred from homology"/>
<dbReference type="GO" id="GO:0045892">
    <property type="term" value="P:negative regulation of DNA-templated transcription"/>
    <property type="evidence" value="ECO:0007669"/>
    <property type="project" value="UniProtKB-UniRule"/>
</dbReference>
<accession>A0AAE4C738</accession>
<evidence type="ECO:0000259" key="7">
    <source>
        <dbReference type="Pfam" id="PF01628"/>
    </source>
</evidence>
<feature type="domain" description="HTH deoR-type" evidence="8">
    <location>
        <begin position="38"/>
        <end position="64"/>
    </location>
</feature>
<protein>
    <recommendedName>
        <fullName evidence="6">Heat-inducible transcription repressor HrcA</fullName>
    </recommendedName>
</protein>
<evidence type="ECO:0000256" key="3">
    <source>
        <dbReference type="ARBA" id="ARBA00023016"/>
    </source>
</evidence>
<dbReference type="PANTHER" id="PTHR34824:SF1">
    <property type="entry name" value="HEAT-INDUCIBLE TRANSCRIPTION REPRESSOR HRCA"/>
    <property type="match status" value="1"/>
</dbReference>
<dbReference type="HAMAP" id="MF_00081">
    <property type="entry name" value="HrcA"/>
    <property type="match status" value="1"/>
</dbReference>
<dbReference type="InterPro" id="IPR023120">
    <property type="entry name" value="WHTH_transcript_rep_HrcA_IDD"/>
</dbReference>
<dbReference type="NCBIfam" id="TIGR00331">
    <property type="entry name" value="hrcA"/>
    <property type="match status" value="1"/>
</dbReference>
<name>A0AAE4C738_9MICC</name>
<evidence type="ECO:0000256" key="5">
    <source>
        <dbReference type="ARBA" id="ARBA00055319"/>
    </source>
</evidence>
<evidence type="ECO:0000259" key="8">
    <source>
        <dbReference type="Pfam" id="PF08220"/>
    </source>
</evidence>
<gene>
    <name evidence="6" type="primary">hrcA</name>
    <name evidence="9" type="ORF">J2S35_000010</name>
</gene>
<dbReference type="FunFam" id="1.10.10.10:FF:000049">
    <property type="entry name" value="Heat-inducible transcription repressor HrcA"/>
    <property type="match status" value="1"/>
</dbReference>
<evidence type="ECO:0000313" key="10">
    <source>
        <dbReference type="Proteomes" id="UP001247307"/>
    </source>
</evidence>
<reference evidence="9" key="1">
    <citation type="submission" date="2023-07" db="EMBL/GenBank/DDBJ databases">
        <title>Sequencing the genomes of 1000 actinobacteria strains.</title>
        <authorList>
            <person name="Klenk H.-P."/>
        </authorList>
    </citation>
    <scope>NUCLEOTIDE SEQUENCE</scope>
    <source>
        <strain evidence="9">DSM 13988</strain>
    </source>
</reference>
<organism evidence="9 10">
    <name type="scientific">Falsarthrobacter nasiphocae</name>
    <dbReference type="NCBI Taxonomy" id="189863"/>
    <lineage>
        <taxon>Bacteria</taxon>
        <taxon>Bacillati</taxon>
        <taxon>Actinomycetota</taxon>
        <taxon>Actinomycetes</taxon>
        <taxon>Micrococcales</taxon>
        <taxon>Micrococcaceae</taxon>
        <taxon>Falsarthrobacter</taxon>
    </lineage>
</organism>
<evidence type="ECO:0000256" key="4">
    <source>
        <dbReference type="ARBA" id="ARBA00023163"/>
    </source>
</evidence>
<dbReference type="Pfam" id="PF01628">
    <property type="entry name" value="HrcA"/>
    <property type="match status" value="1"/>
</dbReference>
<comment type="caution">
    <text evidence="9">The sequence shown here is derived from an EMBL/GenBank/DDBJ whole genome shotgun (WGS) entry which is preliminary data.</text>
</comment>
<evidence type="ECO:0000313" key="9">
    <source>
        <dbReference type="EMBL" id="MDR6891070.1"/>
    </source>
</evidence>
<dbReference type="GO" id="GO:0003700">
    <property type="term" value="F:DNA-binding transcription factor activity"/>
    <property type="evidence" value="ECO:0007669"/>
    <property type="project" value="InterPro"/>
</dbReference>